<reference evidence="2 3" key="1">
    <citation type="submission" date="2019-01" db="EMBL/GenBank/DDBJ databases">
        <authorList>
            <person name="Chen W.-M."/>
        </authorList>
    </citation>
    <scope>NUCLEOTIDE SEQUENCE [LARGE SCALE GENOMIC DNA]</scope>
    <source>
        <strain evidence="2 3">CCP-6</strain>
    </source>
</reference>
<gene>
    <name evidence="2" type="ORF">EOD42_05285</name>
</gene>
<dbReference type="SUPFAM" id="SSF53474">
    <property type="entry name" value="alpha/beta-Hydrolases"/>
    <property type="match status" value="1"/>
</dbReference>
<evidence type="ECO:0000313" key="3">
    <source>
        <dbReference type="Proteomes" id="UP000282957"/>
    </source>
</evidence>
<keyword evidence="3" id="KW-1185">Reference proteome</keyword>
<comment type="caution">
    <text evidence="2">The sequence shown here is derived from an EMBL/GenBank/DDBJ whole genome shotgun (WGS) entry which is preliminary data.</text>
</comment>
<keyword evidence="1 2" id="KW-0378">Hydrolase</keyword>
<dbReference type="Proteomes" id="UP000282957">
    <property type="component" value="Unassembled WGS sequence"/>
</dbReference>
<dbReference type="AlphaFoldDB" id="A0A437MPD4"/>
<sequence length="248" mass="26540">MEDARWQYMEGQMRPGFPALFQAFAAESAAVQGQFDIAYGAHPRMVFDGFRAPGSRALLAWFHAGYWQSRDKAQFRFIVPGLLAAGYDVALVNYPLCPDVAMPELLAATRAAIPAVLRWGGRDRLVAAGHSAGGHIVTELAIAGVEGVASVAAFSGIYDMVPLVGIPLNDNLRLTEETARAHSPLHRVRPGLPPALFGVGAAETPAFLRQNRAMAEAWTAAGNDARVHEEAGADHFTLLRALPAMLAG</sequence>
<dbReference type="OrthoDB" id="9771666at2"/>
<dbReference type="InterPro" id="IPR029058">
    <property type="entry name" value="AB_hydrolase_fold"/>
</dbReference>
<dbReference type="InterPro" id="IPR050300">
    <property type="entry name" value="GDXG_lipolytic_enzyme"/>
</dbReference>
<organism evidence="2 3">
    <name type="scientific">Rhodovarius crocodyli</name>
    <dbReference type="NCBI Taxonomy" id="1979269"/>
    <lineage>
        <taxon>Bacteria</taxon>
        <taxon>Pseudomonadati</taxon>
        <taxon>Pseudomonadota</taxon>
        <taxon>Alphaproteobacteria</taxon>
        <taxon>Acetobacterales</taxon>
        <taxon>Roseomonadaceae</taxon>
        <taxon>Rhodovarius</taxon>
    </lineage>
</organism>
<name>A0A437MPD4_9PROT</name>
<accession>A0A437MPD4</accession>
<dbReference type="EMBL" id="SACL01000001">
    <property type="protein sequence ID" value="RVT99500.1"/>
    <property type="molecule type" value="Genomic_DNA"/>
</dbReference>
<dbReference type="RefSeq" id="WP_127786394.1">
    <property type="nucleotide sequence ID" value="NZ_SACL01000001.1"/>
</dbReference>
<evidence type="ECO:0000313" key="2">
    <source>
        <dbReference type="EMBL" id="RVT99500.1"/>
    </source>
</evidence>
<evidence type="ECO:0000256" key="1">
    <source>
        <dbReference type="ARBA" id="ARBA00022801"/>
    </source>
</evidence>
<dbReference type="PANTHER" id="PTHR48081:SF33">
    <property type="entry name" value="KYNURENINE FORMAMIDASE"/>
    <property type="match status" value="1"/>
</dbReference>
<dbReference type="GO" id="GO:0016787">
    <property type="term" value="F:hydrolase activity"/>
    <property type="evidence" value="ECO:0007669"/>
    <property type="project" value="UniProtKB-KW"/>
</dbReference>
<dbReference type="PANTHER" id="PTHR48081">
    <property type="entry name" value="AB HYDROLASE SUPERFAMILY PROTEIN C4A8.06C"/>
    <property type="match status" value="1"/>
</dbReference>
<protein>
    <submittedName>
        <fullName evidence="2">Alpha/beta hydrolase</fullName>
    </submittedName>
</protein>
<proteinExistence type="predicted"/>
<dbReference type="Gene3D" id="3.40.50.1820">
    <property type="entry name" value="alpha/beta hydrolase"/>
    <property type="match status" value="1"/>
</dbReference>